<evidence type="ECO:0000256" key="1">
    <source>
        <dbReference type="ARBA" id="ARBA00004651"/>
    </source>
</evidence>
<evidence type="ECO:0000256" key="2">
    <source>
        <dbReference type="ARBA" id="ARBA00006024"/>
    </source>
</evidence>
<comment type="caution">
    <text evidence="12">The sequence shown here is derived from an EMBL/GenBank/DDBJ whole genome shotgun (WGS) entry which is preliminary data.</text>
</comment>
<feature type="transmembrane region" description="Helical" evidence="10">
    <location>
        <begin position="64"/>
        <end position="86"/>
    </location>
</feature>
<dbReference type="PANTHER" id="PTHR43520">
    <property type="entry name" value="ATP7, ISOFORM B"/>
    <property type="match status" value="1"/>
</dbReference>
<evidence type="ECO:0000256" key="10">
    <source>
        <dbReference type="SAM" id="Phobius"/>
    </source>
</evidence>
<dbReference type="SUPFAM" id="SSF81665">
    <property type="entry name" value="Calcium ATPase, transmembrane domain M"/>
    <property type="match status" value="1"/>
</dbReference>
<dbReference type="AlphaFoldDB" id="A0A1V3XEZ9"/>
<evidence type="ECO:0000313" key="13">
    <source>
        <dbReference type="Proteomes" id="UP000188532"/>
    </source>
</evidence>
<evidence type="ECO:0000256" key="6">
    <source>
        <dbReference type="ARBA" id="ARBA00022967"/>
    </source>
</evidence>
<dbReference type="GO" id="GO:0055070">
    <property type="term" value="P:copper ion homeostasis"/>
    <property type="evidence" value="ECO:0007669"/>
    <property type="project" value="TreeGrafter"/>
</dbReference>
<dbReference type="NCBIfam" id="TIGR01494">
    <property type="entry name" value="ATPase_P-type"/>
    <property type="match status" value="1"/>
</dbReference>
<dbReference type="InterPro" id="IPR023299">
    <property type="entry name" value="ATPase_P-typ_cyto_dom_N"/>
</dbReference>
<evidence type="ECO:0000313" key="12">
    <source>
        <dbReference type="EMBL" id="OOK77785.1"/>
    </source>
</evidence>
<dbReference type="GO" id="GO:0043682">
    <property type="term" value="F:P-type divalent copper transporter activity"/>
    <property type="evidence" value="ECO:0007669"/>
    <property type="project" value="TreeGrafter"/>
</dbReference>
<keyword evidence="7 10" id="KW-1133">Transmembrane helix</keyword>
<proteinExistence type="inferred from homology"/>
<evidence type="ECO:0000256" key="9">
    <source>
        <dbReference type="SAM" id="MobiDB-lite"/>
    </source>
</evidence>
<sequence length="282" mass="29427">MTGESMPVVKHIGDTVIGATVNTTGSLRVRAAKVGADTMLAQIIRMVQQAQASRAPIQRLADAISAYFVPVVIATAVATFAVWFVAGPAPTVTQALVSTVAVLIIACPCALGLATPLSIMVGTGKGARAGILIRSAEALETAHRLDTIVLDKTGTITAGKPALTDIHLTGTLSENELLTLVASAEADSEHPVAVAVVAGARDRGIYVGAPRISTPSRARVSGPPSAATVCSSVLRPCWLKTVSTQRDRKASAPIWRPRQDAAAGRCRRQPGRGARRGRHRQR</sequence>
<protein>
    <submittedName>
        <fullName evidence="12">HAD ATPase, P-type, IC family protein</fullName>
        <ecNumber evidence="12">3.6.3.-</ecNumber>
    </submittedName>
</protein>
<feature type="transmembrane region" description="Helical" evidence="10">
    <location>
        <begin position="92"/>
        <end position="115"/>
    </location>
</feature>
<feature type="region of interest" description="Disordered" evidence="9">
    <location>
        <begin position="248"/>
        <end position="282"/>
    </location>
</feature>
<dbReference type="Gene3D" id="3.40.1110.10">
    <property type="entry name" value="Calcium-transporting ATPase, cytoplasmic domain N"/>
    <property type="match status" value="1"/>
</dbReference>
<dbReference type="SUPFAM" id="SSF81660">
    <property type="entry name" value="Metal cation-transporting ATPase, ATP-binding domain N"/>
    <property type="match status" value="1"/>
</dbReference>
<dbReference type="InterPro" id="IPR001757">
    <property type="entry name" value="P_typ_ATPase"/>
</dbReference>
<keyword evidence="3" id="KW-1003">Cell membrane</keyword>
<dbReference type="GO" id="GO:0005507">
    <property type="term" value="F:copper ion binding"/>
    <property type="evidence" value="ECO:0007669"/>
    <property type="project" value="TreeGrafter"/>
</dbReference>
<keyword evidence="5" id="KW-0479">Metal-binding</keyword>
<comment type="subcellular location">
    <subcellularLocation>
        <location evidence="1">Cell membrane</location>
        <topology evidence="1">Multi-pass membrane protein</topology>
    </subcellularLocation>
</comment>
<accession>A0A1V3XEZ9</accession>
<comment type="similarity">
    <text evidence="2">Belongs to the cation transport ATPase (P-type) (TC 3.A.3) family. Type IB subfamily.</text>
</comment>
<keyword evidence="12" id="KW-0378">Hydrolase</keyword>
<keyword evidence="4 10" id="KW-0812">Transmembrane</keyword>
<reference evidence="12 13" key="1">
    <citation type="submission" date="2017-02" db="EMBL/GenBank/DDBJ databases">
        <title>Complete genome sequences of Mycobacterium kansasii strains isolated from rhesus macaques.</title>
        <authorList>
            <person name="Panda A."/>
            <person name="Nagaraj S."/>
            <person name="Zhao X."/>
            <person name="Tettelin H."/>
            <person name="Detolla L.J."/>
        </authorList>
    </citation>
    <scope>NUCLEOTIDE SEQUENCE [LARGE SCALE GENOMIC DNA]</scope>
    <source>
        <strain evidence="12 13">11-3469</strain>
    </source>
</reference>
<gene>
    <name evidence="12" type="ORF">BZL29_3541</name>
</gene>
<dbReference type="GO" id="GO:0005886">
    <property type="term" value="C:plasma membrane"/>
    <property type="evidence" value="ECO:0007669"/>
    <property type="project" value="UniProtKB-SubCell"/>
</dbReference>
<dbReference type="Gene3D" id="1.20.1110.10">
    <property type="entry name" value="Calcium-transporting ATPase, transmembrane domain"/>
    <property type="match status" value="1"/>
</dbReference>
<dbReference type="InterPro" id="IPR023298">
    <property type="entry name" value="ATPase_P-typ_TM_dom_sf"/>
</dbReference>
<feature type="domain" description="P-type ATPase A" evidence="11">
    <location>
        <begin position="1"/>
        <end position="48"/>
    </location>
</feature>
<dbReference type="GO" id="GO:0016887">
    <property type="term" value="F:ATP hydrolysis activity"/>
    <property type="evidence" value="ECO:0007669"/>
    <property type="project" value="InterPro"/>
</dbReference>
<dbReference type="EC" id="3.6.3.-" evidence="12"/>
<evidence type="ECO:0000256" key="7">
    <source>
        <dbReference type="ARBA" id="ARBA00022989"/>
    </source>
</evidence>
<dbReference type="SUPFAM" id="SSF81653">
    <property type="entry name" value="Calcium ATPase, transduction domain A"/>
    <property type="match status" value="1"/>
</dbReference>
<dbReference type="Pfam" id="PF00122">
    <property type="entry name" value="E1-E2_ATPase"/>
    <property type="match status" value="1"/>
</dbReference>
<evidence type="ECO:0000259" key="11">
    <source>
        <dbReference type="Pfam" id="PF00122"/>
    </source>
</evidence>
<organism evidence="12 13">
    <name type="scientific">Mycobacterium kansasii</name>
    <dbReference type="NCBI Taxonomy" id="1768"/>
    <lineage>
        <taxon>Bacteria</taxon>
        <taxon>Bacillati</taxon>
        <taxon>Actinomycetota</taxon>
        <taxon>Actinomycetes</taxon>
        <taxon>Mycobacteriales</taxon>
        <taxon>Mycobacteriaceae</taxon>
        <taxon>Mycobacterium</taxon>
    </lineage>
</organism>
<evidence type="ECO:0000256" key="3">
    <source>
        <dbReference type="ARBA" id="ARBA00022475"/>
    </source>
</evidence>
<dbReference type="Proteomes" id="UP000188532">
    <property type="component" value="Unassembled WGS sequence"/>
</dbReference>
<feature type="compositionally biased region" description="Basic residues" evidence="9">
    <location>
        <begin position="265"/>
        <end position="282"/>
    </location>
</feature>
<keyword evidence="6" id="KW-1278">Translocase</keyword>
<dbReference type="InterPro" id="IPR059000">
    <property type="entry name" value="ATPase_P-type_domA"/>
</dbReference>
<dbReference type="InterPro" id="IPR018303">
    <property type="entry name" value="ATPase_P-typ_P_site"/>
</dbReference>
<evidence type="ECO:0000256" key="5">
    <source>
        <dbReference type="ARBA" id="ARBA00022723"/>
    </source>
</evidence>
<keyword evidence="8 10" id="KW-0472">Membrane</keyword>
<name>A0A1V3XEZ9_MYCKA</name>
<dbReference type="PANTHER" id="PTHR43520:SF8">
    <property type="entry name" value="P-TYPE CU(+) TRANSPORTER"/>
    <property type="match status" value="1"/>
</dbReference>
<dbReference type="InterPro" id="IPR008250">
    <property type="entry name" value="ATPase_P-typ_transduc_dom_A_sf"/>
</dbReference>
<dbReference type="PROSITE" id="PS00154">
    <property type="entry name" value="ATPASE_E1_E2"/>
    <property type="match status" value="1"/>
</dbReference>
<dbReference type="EMBL" id="MVBN01000003">
    <property type="protein sequence ID" value="OOK77785.1"/>
    <property type="molecule type" value="Genomic_DNA"/>
</dbReference>
<dbReference type="GO" id="GO:0005524">
    <property type="term" value="F:ATP binding"/>
    <property type="evidence" value="ECO:0007669"/>
    <property type="project" value="InterPro"/>
</dbReference>
<evidence type="ECO:0000256" key="8">
    <source>
        <dbReference type="ARBA" id="ARBA00023136"/>
    </source>
</evidence>
<evidence type="ECO:0000256" key="4">
    <source>
        <dbReference type="ARBA" id="ARBA00022692"/>
    </source>
</evidence>